<reference evidence="1" key="1">
    <citation type="submission" date="2019-02" db="EMBL/GenBank/DDBJ databases">
        <authorList>
            <person name="Gruber-Vodicka R. H."/>
            <person name="Seah K. B. B."/>
        </authorList>
    </citation>
    <scope>NUCLEOTIDE SEQUENCE</scope>
    <source>
        <strain evidence="1">BECK_S312</strain>
    </source>
</reference>
<proteinExistence type="predicted"/>
<organism evidence="1">
    <name type="scientific">Candidatus Kentrum sp. LPFa</name>
    <dbReference type="NCBI Taxonomy" id="2126335"/>
    <lineage>
        <taxon>Bacteria</taxon>
        <taxon>Pseudomonadati</taxon>
        <taxon>Pseudomonadota</taxon>
        <taxon>Gammaproteobacteria</taxon>
        <taxon>Candidatus Kentrum</taxon>
    </lineage>
</organism>
<dbReference type="EMBL" id="CAADFM010000170">
    <property type="protein sequence ID" value="VFK17420.1"/>
    <property type="molecule type" value="Genomic_DNA"/>
</dbReference>
<name>A0A450WK56_9GAMM</name>
<protein>
    <submittedName>
        <fullName evidence="1">Uncharacterized protein</fullName>
    </submittedName>
</protein>
<evidence type="ECO:0000313" key="1">
    <source>
        <dbReference type="EMBL" id="VFK17420.1"/>
    </source>
</evidence>
<sequence>MSDSAHFGIVALSLSSTLPASGEAPDHRLFELGKPRLGSLETMLPRVQFFPQAAET</sequence>
<dbReference type="AlphaFoldDB" id="A0A450WK56"/>
<gene>
    <name evidence="1" type="ORF">BECKLPF1236A_GA0070988_101707</name>
</gene>
<accession>A0A450WK56</accession>